<dbReference type="InterPro" id="IPR017896">
    <property type="entry name" value="4Fe4S_Fe-S-bd"/>
</dbReference>
<dbReference type="Proteomes" id="UP000460877">
    <property type="component" value="Unassembled WGS sequence"/>
</dbReference>
<dbReference type="RefSeq" id="WP_001096903.1">
    <property type="nucleotide sequence ID" value="NZ_AP017329.1"/>
</dbReference>
<dbReference type="PANTHER" id="PTHR43687">
    <property type="entry name" value="ADENYLYLSULFATE REDUCTASE, BETA SUBUNIT"/>
    <property type="match status" value="1"/>
</dbReference>
<gene>
    <name evidence="7" type="ORF">EC547_02945</name>
    <name evidence="6" type="ORF">F7218_05780</name>
</gene>
<evidence type="ECO:0000313" key="7">
    <source>
        <dbReference type="EMBL" id="RVZ35396.1"/>
    </source>
</evidence>
<dbReference type="GO" id="GO:0051539">
    <property type="term" value="F:4 iron, 4 sulfur cluster binding"/>
    <property type="evidence" value="ECO:0007669"/>
    <property type="project" value="UniProtKB-KW"/>
</dbReference>
<dbReference type="GO" id="GO:0046872">
    <property type="term" value="F:metal ion binding"/>
    <property type="evidence" value="ECO:0007669"/>
    <property type="project" value="UniProtKB-KW"/>
</dbReference>
<organism evidence="7 8">
    <name type="scientific">Helicobacter pylori</name>
    <name type="common">Campylobacter pylori</name>
    <dbReference type="NCBI Taxonomy" id="210"/>
    <lineage>
        <taxon>Bacteria</taxon>
        <taxon>Pseudomonadati</taxon>
        <taxon>Campylobacterota</taxon>
        <taxon>Epsilonproteobacteria</taxon>
        <taxon>Campylobacterales</taxon>
        <taxon>Helicobacteraceae</taxon>
        <taxon>Helicobacter</taxon>
    </lineage>
</organism>
<dbReference type="NCBIfam" id="NF007205">
    <property type="entry name" value="PRK09626.1"/>
    <property type="match status" value="1"/>
</dbReference>
<dbReference type="Pfam" id="PF13187">
    <property type="entry name" value="Fer4_9"/>
    <property type="match status" value="1"/>
</dbReference>
<comment type="caution">
    <text evidence="7">The sequence shown here is derived from an EMBL/GenBank/DDBJ whole genome shotgun (WGS) entry which is preliminary data.</text>
</comment>
<feature type="domain" description="4Fe-4S ferredoxin-type" evidence="5">
    <location>
        <begin position="10"/>
        <end position="39"/>
    </location>
</feature>
<name>A0A024C430_HELPX</name>
<evidence type="ECO:0000313" key="8">
    <source>
        <dbReference type="Proteomes" id="UP000289024"/>
    </source>
</evidence>
<evidence type="ECO:0000256" key="3">
    <source>
        <dbReference type="ARBA" id="ARBA00023004"/>
    </source>
</evidence>
<proteinExistence type="predicted"/>
<keyword evidence="1" id="KW-0004">4Fe-4S</keyword>
<accession>A0A024C430</accession>
<evidence type="ECO:0000313" key="6">
    <source>
        <dbReference type="EMBL" id="MUV10376.1"/>
    </source>
</evidence>
<evidence type="ECO:0000256" key="4">
    <source>
        <dbReference type="ARBA" id="ARBA00023014"/>
    </source>
</evidence>
<dbReference type="OMA" id="IGCRDCE"/>
<keyword evidence="2" id="KW-0479">Metal-binding</keyword>
<reference evidence="6 9" key="2">
    <citation type="journal article" date="2020" name="J. Clin. Microbiol.">
        <title>Helicobacter pylori infections in the Bronx, New York: Surveying Antibiotic Susceptibility and Strain Lineage by Whole-genome Sequencing.</title>
        <authorList>
            <person name="Saranathan R."/>
            <person name="Levi M.H."/>
            <person name="Wattam A.R."/>
            <person name="Malek A."/>
            <person name="Asare E."/>
            <person name="Behin D.S."/>
            <person name="Pan D.H."/>
            <person name="Jacobs W.R."/>
            <person name="Szymczak W.A."/>
        </authorList>
    </citation>
    <scope>NUCLEOTIDE SEQUENCE [LARGE SCALE GENOMIC DNA]</scope>
    <source>
        <strain evidence="6 9">MHP10</strain>
    </source>
</reference>
<evidence type="ECO:0000259" key="5">
    <source>
        <dbReference type="PROSITE" id="PS51379"/>
    </source>
</evidence>
<evidence type="ECO:0000313" key="9">
    <source>
        <dbReference type="Proteomes" id="UP000460877"/>
    </source>
</evidence>
<dbReference type="PROSITE" id="PS00198">
    <property type="entry name" value="4FE4S_FER_1"/>
    <property type="match status" value="2"/>
</dbReference>
<dbReference type="PROSITE" id="PS51379">
    <property type="entry name" value="4FE4S_FER_2"/>
    <property type="match status" value="2"/>
</dbReference>
<dbReference type="PANTHER" id="PTHR43687:SF4">
    <property type="entry name" value="BLR5484 PROTEIN"/>
    <property type="match status" value="1"/>
</dbReference>
<feature type="domain" description="4Fe-4S ferredoxin-type" evidence="5">
    <location>
        <begin position="46"/>
        <end position="76"/>
    </location>
</feature>
<dbReference type="InterPro" id="IPR017900">
    <property type="entry name" value="4Fe4S_Fe_S_CS"/>
</dbReference>
<dbReference type="EMBL" id="RJHK01000004">
    <property type="protein sequence ID" value="RVZ35396.1"/>
    <property type="molecule type" value="Genomic_DNA"/>
</dbReference>
<evidence type="ECO:0000256" key="1">
    <source>
        <dbReference type="ARBA" id="ARBA00022485"/>
    </source>
</evidence>
<dbReference type="Gene3D" id="3.30.70.20">
    <property type="match status" value="2"/>
</dbReference>
<sequence>MAKMSAPDGVAVWVNEDRCKGCDICVSVCPAGVLGMGVEKERVLGKVAKVAYPESCIGCVQCELHCPDFAIYVADRKDFKFAKVSKEAQERSEKVKANKYMLLEETILEGRGK</sequence>
<dbReference type="EMBL" id="WAEA01000010">
    <property type="protein sequence ID" value="MUV10376.1"/>
    <property type="molecule type" value="Genomic_DNA"/>
</dbReference>
<evidence type="ECO:0000256" key="2">
    <source>
        <dbReference type="ARBA" id="ARBA00022723"/>
    </source>
</evidence>
<reference evidence="7 8" key="1">
    <citation type="submission" date="2018-10" db="EMBL/GenBank/DDBJ databases">
        <title>Genetic determinants and prediction of antibiotic resistance phenotypes in Helicobacter pylori.</title>
        <authorList>
            <person name="Wagner K."/>
        </authorList>
    </citation>
    <scope>NUCLEOTIDE SEQUENCE [LARGE SCALE GENOMIC DNA]</scope>
    <source>
        <strain evidence="7 8">ZH97</strain>
    </source>
</reference>
<dbReference type="GeneID" id="93236937"/>
<dbReference type="AlphaFoldDB" id="A0A024C430"/>
<protein>
    <submittedName>
        <fullName evidence="7">4Fe-4S dicluster domain-containing protein</fullName>
    </submittedName>
</protein>
<keyword evidence="3" id="KW-0408">Iron</keyword>
<dbReference type="InterPro" id="IPR050572">
    <property type="entry name" value="Fe-S_Ferredoxin"/>
</dbReference>
<dbReference type="Proteomes" id="UP000289024">
    <property type="component" value="Unassembled WGS sequence"/>
</dbReference>
<keyword evidence="4" id="KW-0411">Iron-sulfur</keyword>
<dbReference type="SUPFAM" id="SSF54862">
    <property type="entry name" value="4Fe-4S ferredoxins"/>
    <property type="match status" value="1"/>
</dbReference>